<evidence type="ECO:0000256" key="3">
    <source>
        <dbReference type="ARBA" id="ARBA00011245"/>
    </source>
</evidence>
<organism evidence="13 14">
    <name type="scientific">Aliikangiella coralliicola</name>
    <dbReference type="NCBI Taxonomy" id="2592383"/>
    <lineage>
        <taxon>Bacteria</taxon>
        <taxon>Pseudomonadati</taxon>
        <taxon>Pseudomonadota</taxon>
        <taxon>Gammaproteobacteria</taxon>
        <taxon>Oceanospirillales</taxon>
        <taxon>Pleioneaceae</taxon>
        <taxon>Aliikangiella</taxon>
    </lineage>
</organism>
<keyword evidence="14" id="KW-1185">Reference proteome</keyword>
<reference evidence="13 14" key="1">
    <citation type="submission" date="2019-07" db="EMBL/GenBank/DDBJ databases">
        <title>Draft genome for Aliikangiella sp. M105.</title>
        <authorList>
            <person name="Wang G."/>
        </authorList>
    </citation>
    <scope>NUCLEOTIDE SEQUENCE [LARGE SCALE GENOMIC DNA]</scope>
    <source>
        <strain evidence="13 14">M105</strain>
    </source>
</reference>
<keyword evidence="5" id="KW-0813">Transport</keyword>
<accession>A0A545TW10</accession>
<keyword evidence="8" id="KW-0472">Membrane</keyword>
<evidence type="ECO:0000256" key="12">
    <source>
        <dbReference type="ARBA" id="ARBA00023288"/>
    </source>
</evidence>
<protein>
    <recommendedName>
        <fullName evidence="4">Outer-membrane lipoprotein LolB</fullName>
    </recommendedName>
</protein>
<keyword evidence="11" id="KW-0998">Cell outer membrane</keyword>
<evidence type="ECO:0000313" key="14">
    <source>
        <dbReference type="Proteomes" id="UP000315439"/>
    </source>
</evidence>
<comment type="subunit">
    <text evidence="3">Monomer.</text>
</comment>
<evidence type="ECO:0000256" key="11">
    <source>
        <dbReference type="ARBA" id="ARBA00023237"/>
    </source>
</evidence>
<evidence type="ECO:0000256" key="9">
    <source>
        <dbReference type="ARBA" id="ARBA00023139"/>
    </source>
</evidence>
<keyword evidence="7" id="KW-0653">Protein transport</keyword>
<dbReference type="Pfam" id="PF03550">
    <property type="entry name" value="LolB"/>
    <property type="match status" value="1"/>
</dbReference>
<evidence type="ECO:0000256" key="2">
    <source>
        <dbReference type="ARBA" id="ARBA00009696"/>
    </source>
</evidence>
<dbReference type="InterPro" id="IPR004565">
    <property type="entry name" value="OM_lipoprot_LolB"/>
</dbReference>
<comment type="similarity">
    <text evidence="2">Belongs to the LolB family.</text>
</comment>
<dbReference type="OrthoDB" id="9797618at2"/>
<dbReference type="CDD" id="cd16326">
    <property type="entry name" value="LolB"/>
    <property type="match status" value="1"/>
</dbReference>
<evidence type="ECO:0000256" key="1">
    <source>
        <dbReference type="ARBA" id="ARBA00004459"/>
    </source>
</evidence>
<comment type="subcellular location">
    <subcellularLocation>
        <location evidence="1">Cell outer membrane</location>
        <topology evidence="1">Lipid-anchor</topology>
    </subcellularLocation>
</comment>
<evidence type="ECO:0000256" key="7">
    <source>
        <dbReference type="ARBA" id="ARBA00022927"/>
    </source>
</evidence>
<dbReference type="Proteomes" id="UP000315439">
    <property type="component" value="Unassembled WGS sequence"/>
</dbReference>
<evidence type="ECO:0000256" key="6">
    <source>
        <dbReference type="ARBA" id="ARBA00022729"/>
    </source>
</evidence>
<dbReference type="RefSeq" id="WP_142934870.1">
    <property type="nucleotide sequence ID" value="NZ_ML660172.1"/>
</dbReference>
<evidence type="ECO:0000256" key="8">
    <source>
        <dbReference type="ARBA" id="ARBA00023136"/>
    </source>
</evidence>
<keyword evidence="6" id="KW-0732">Signal</keyword>
<evidence type="ECO:0000313" key="13">
    <source>
        <dbReference type="EMBL" id="TQV81406.1"/>
    </source>
</evidence>
<dbReference type="InterPro" id="IPR029046">
    <property type="entry name" value="LolA/LolB/LppX"/>
</dbReference>
<keyword evidence="10" id="KW-0143">Chaperone</keyword>
<evidence type="ECO:0000256" key="5">
    <source>
        <dbReference type="ARBA" id="ARBA00022448"/>
    </source>
</evidence>
<dbReference type="Gene3D" id="2.50.20.10">
    <property type="entry name" value="Lipoprotein localisation LolA/LolB/LppX"/>
    <property type="match status" value="1"/>
</dbReference>
<sequence length="196" mass="22238">MTEKLRTLAAIIGLTLLVGCQTNRPTNGLGGPASLETLNHWELKARVAIKTPEESVSATLDWQKKDSDFDFHIYGLFGATYAHLIQKGHEATLKLPEDRVHYHQDAEQLLYQSLGWDFPIDALSFWIKGLPSGKSGEQFSRNDEGELQQLTFNGWQVNFSRYQTFSGYSMPKMIKAKHPQLGLKVVIKDWEFLPTN</sequence>
<dbReference type="EMBL" id="VIKS01000016">
    <property type="protein sequence ID" value="TQV81406.1"/>
    <property type="molecule type" value="Genomic_DNA"/>
</dbReference>
<dbReference type="PROSITE" id="PS51257">
    <property type="entry name" value="PROKAR_LIPOPROTEIN"/>
    <property type="match status" value="1"/>
</dbReference>
<evidence type="ECO:0000256" key="10">
    <source>
        <dbReference type="ARBA" id="ARBA00023186"/>
    </source>
</evidence>
<dbReference type="AlphaFoldDB" id="A0A545TW10"/>
<keyword evidence="9" id="KW-0564">Palmitate</keyword>
<name>A0A545TW10_9GAMM</name>
<dbReference type="GO" id="GO:0015031">
    <property type="term" value="P:protein transport"/>
    <property type="evidence" value="ECO:0007669"/>
    <property type="project" value="UniProtKB-KW"/>
</dbReference>
<dbReference type="NCBIfam" id="TIGR00548">
    <property type="entry name" value="lolB"/>
    <property type="match status" value="1"/>
</dbReference>
<keyword evidence="12 13" id="KW-0449">Lipoprotein</keyword>
<dbReference type="GO" id="GO:0009279">
    <property type="term" value="C:cell outer membrane"/>
    <property type="evidence" value="ECO:0007669"/>
    <property type="project" value="UniProtKB-SubCell"/>
</dbReference>
<gene>
    <name evidence="13" type="primary">lolB</name>
    <name evidence="13" type="ORF">FLL46_24975</name>
</gene>
<proteinExistence type="inferred from homology"/>
<comment type="caution">
    <text evidence="13">The sequence shown here is derived from an EMBL/GenBank/DDBJ whole genome shotgun (WGS) entry which is preliminary data.</text>
</comment>
<dbReference type="SUPFAM" id="SSF89392">
    <property type="entry name" value="Prokaryotic lipoproteins and lipoprotein localization factors"/>
    <property type="match status" value="1"/>
</dbReference>
<evidence type="ECO:0000256" key="4">
    <source>
        <dbReference type="ARBA" id="ARBA00016202"/>
    </source>
</evidence>